<dbReference type="RefSeq" id="WP_332901415.1">
    <property type="nucleotide sequence ID" value="NZ_JBAGLP010000116.1"/>
</dbReference>
<evidence type="ECO:0000256" key="6">
    <source>
        <dbReference type="ARBA" id="ARBA00023136"/>
    </source>
</evidence>
<dbReference type="CDD" id="cd01127">
    <property type="entry name" value="TrwB_TraG_TraD_VirD4"/>
    <property type="match status" value="1"/>
</dbReference>
<evidence type="ECO:0000313" key="8">
    <source>
        <dbReference type="EMBL" id="MEG3614652.1"/>
    </source>
</evidence>
<keyword evidence="5" id="KW-1133">Transmembrane helix</keyword>
<comment type="similarity">
    <text evidence="2">Belongs to the VirD4/TraG family.</text>
</comment>
<dbReference type="InterPro" id="IPR027417">
    <property type="entry name" value="P-loop_NTPase"/>
</dbReference>
<sequence length="479" mass="51657">MNPEDVAFLLGHTYGEEVWVGLERPVYVLGPARSGKGVGVVVPAILAAPGACVTTSTRTDNLEATAGCRAERGPVEVFNLEASGGRPHTIRWSPLEGCEVPRIAMKRAKLLVGSSGLGGDNAVWATSAGGIVMALLYAAAISGRTIADVYRWSKSPDACKEAMQVLERAAHLPQYCSTSGEQGDWHTTIRYVMGEEVRMKANKWFGVENAFVPLMDPHVRDRLAIRLTDDAGHRLPGTFDTEAFLRERGTCYMISAGTSTTAETSGTVGTFYSLFLDHVTDIAHELAQRSPGGRLDPPLTLVLDELANIHPWPGAARMSSAGSGEGIQLVAVFQSRSQGQDAYGDDVEETIWNNCLNVLLPGVKAPEVLSALSQTLGAEDRTTTSANYSLREPFSRSWQTQTAQQATVEPGEMRRLPKGHALVIEAAMRPMLVDLIPYWHGPHAEAVARSRTWYAEHDGQAVPPATTARNGSRTLGEVA</sequence>
<evidence type="ECO:0000256" key="2">
    <source>
        <dbReference type="ARBA" id="ARBA00008806"/>
    </source>
</evidence>
<reference evidence="8" key="2">
    <citation type="submission" date="2024-02" db="EMBL/GenBank/DDBJ databases">
        <authorList>
            <person name="Prathaban M."/>
            <person name="Mythili R."/>
            <person name="Sharmila Devi N."/>
            <person name="Sobanaa M."/>
            <person name="Prathiviraj R."/>
            <person name="Selvin J."/>
        </authorList>
    </citation>
    <scope>NUCLEOTIDE SEQUENCE</scope>
    <source>
        <strain evidence="8">MP1014</strain>
    </source>
</reference>
<dbReference type="EMBL" id="JBAGLP010000116">
    <property type="protein sequence ID" value="MEG3614652.1"/>
    <property type="molecule type" value="Genomic_DNA"/>
</dbReference>
<organism evidence="8 9">
    <name type="scientific">Isoptericola haloaureus</name>
    <dbReference type="NCBI Taxonomy" id="1542902"/>
    <lineage>
        <taxon>Bacteria</taxon>
        <taxon>Bacillati</taxon>
        <taxon>Actinomycetota</taxon>
        <taxon>Actinomycetes</taxon>
        <taxon>Micrococcales</taxon>
        <taxon>Promicromonosporaceae</taxon>
        <taxon>Isoptericola</taxon>
    </lineage>
</organism>
<dbReference type="PANTHER" id="PTHR37937">
    <property type="entry name" value="CONJUGATIVE TRANSFER: DNA TRANSPORT"/>
    <property type="match status" value="1"/>
</dbReference>
<dbReference type="PANTHER" id="PTHR37937:SF1">
    <property type="entry name" value="CONJUGATIVE TRANSFER: DNA TRANSPORT"/>
    <property type="match status" value="1"/>
</dbReference>
<gene>
    <name evidence="8" type="ORF">V5O49_05885</name>
</gene>
<comment type="caution">
    <text evidence="8">The sequence shown here is derived from an EMBL/GenBank/DDBJ whole genome shotgun (WGS) entry which is preliminary data.</text>
</comment>
<feature type="region of interest" description="Disordered" evidence="7">
    <location>
        <begin position="458"/>
        <end position="479"/>
    </location>
</feature>
<keyword evidence="3" id="KW-1003">Cell membrane</keyword>
<dbReference type="Gene3D" id="3.40.50.300">
    <property type="entry name" value="P-loop containing nucleotide triphosphate hydrolases"/>
    <property type="match status" value="1"/>
</dbReference>
<protein>
    <submittedName>
        <fullName evidence="8">Type IV secretory system conjugative DNA transfer family protein</fullName>
    </submittedName>
</protein>
<evidence type="ECO:0000313" key="9">
    <source>
        <dbReference type="Proteomes" id="UP001310387"/>
    </source>
</evidence>
<dbReference type="Pfam" id="PF02534">
    <property type="entry name" value="T4SS-DNA_transf"/>
    <property type="match status" value="1"/>
</dbReference>
<evidence type="ECO:0000256" key="1">
    <source>
        <dbReference type="ARBA" id="ARBA00004651"/>
    </source>
</evidence>
<keyword evidence="6" id="KW-0472">Membrane</keyword>
<dbReference type="SUPFAM" id="SSF52540">
    <property type="entry name" value="P-loop containing nucleoside triphosphate hydrolases"/>
    <property type="match status" value="1"/>
</dbReference>
<dbReference type="InterPro" id="IPR051539">
    <property type="entry name" value="T4SS-coupling_protein"/>
</dbReference>
<dbReference type="InterPro" id="IPR003688">
    <property type="entry name" value="TraG/VirD4"/>
</dbReference>
<evidence type="ECO:0000256" key="5">
    <source>
        <dbReference type="ARBA" id="ARBA00022989"/>
    </source>
</evidence>
<evidence type="ECO:0000256" key="4">
    <source>
        <dbReference type="ARBA" id="ARBA00022692"/>
    </source>
</evidence>
<comment type="subcellular location">
    <subcellularLocation>
        <location evidence="1">Cell membrane</location>
        <topology evidence="1">Multi-pass membrane protein</topology>
    </subcellularLocation>
</comment>
<evidence type="ECO:0000256" key="7">
    <source>
        <dbReference type="SAM" id="MobiDB-lite"/>
    </source>
</evidence>
<keyword evidence="4" id="KW-0812">Transmembrane</keyword>
<proteinExistence type="inferred from homology"/>
<dbReference type="Proteomes" id="UP001310387">
    <property type="component" value="Unassembled WGS sequence"/>
</dbReference>
<name>A0ABU7Z596_9MICO</name>
<reference evidence="8" key="1">
    <citation type="journal article" date="2024" name="Antonie Van Leeuwenhoek">
        <title>Isoptericola haloaureus sp. nov., a dimorphic actinobacterium isolated from mangrove sediments of southeast India, implicating biosaline agricultural significance through nitrogen fixation and salt tolerance genes.</title>
        <authorList>
            <person name="Prathaban M."/>
            <person name="Prathiviraj R."/>
            <person name="Ravichandran M."/>
            <person name="Natarajan S.D."/>
            <person name="Sobanaa M."/>
            <person name="Hari Krishna Kumar S."/>
            <person name="Chandrasekar V."/>
            <person name="Selvin J."/>
        </authorList>
    </citation>
    <scope>NUCLEOTIDE SEQUENCE</scope>
    <source>
        <strain evidence="8">MP1014</strain>
    </source>
</reference>
<keyword evidence="9" id="KW-1185">Reference proteome</keyword>
<accession>A0ABU7Z596</accession>
<evidence type="ECO:0000256" key="3">
    <source>
        <dbReference type="ARBA" id="ARBA00022475"/>
    </source>
</evidence>